<dbReference type="PANTHER" id="PTHR20883:SF48">
    <property type="entry name" value="ECTOINE DIOXYGENASE"/>
    <property type="match status" value="1"/>
</dbReference>
<dbReference type="Pfam" id="PF05721">
    <property type="entry name" value="PhyH"/>
    <property type="match status" value="1"/>
</dbReference>
<organism evidence="4 5">
    <name type="scientific">Burkholderia anthina</name>
    <dbReference type="NCBI Taxonomy" id="179879"/>
    <lineage>
        <taxon>Bacteria</taxon>
        <taxon>Pseudomonadati</taxon>
        <taxon>Pseudomonadota</taxon>
        <taxon>Betaproteobacteria</taxon>
        <taxon>Burkholderiales</taxon>
        <taxon>Burkholderiaceae</taxon>
        <taxon>Burkholderia</taxon>
        <taxon>Burkholderia cepacia complex</taxon>
    </lineage>
</organism>
<dbReference type="Gene3D" id="2.60.120.620">
    <property type="entry name" value="q2cbj1_9rhob like domain"/>
    <property type="match status" value="1"/>
</dbReference>
<keyword evidence="4" id="KW-0223">Dioxygenase</keyword>
<evidence type="ECO:0000313" key="4">
    <source>
        <dbReference type="EMBL" id="VVU52925.1"/>
    </source>
</evidence>
<dbReference type="RefSeq" id="WP_162826155.1">
    <property type="nucleotide sequence ID" value="NZ_CABVLY010000028.1"/>
</dbReference>
<proteinExistence type="predicted"/>
<name>A0A6P2GII7_9BURK</name>
<dbReference type="PANTHER" id="PTHR20883">
    <property type="entry name" value="PHYTANOYL-COA DIOXYGENASE DOMAIN CONTAINING 1"/>
    <property type="match status" value="1"/>
</dbReference>
<dbReference type="AlphaFoldDB" id="A0A6P2GII7"/>
<feature type="region of interest" description="Disordered" evidence="2">
    <location>
        <begin position="262"/>
        <end position="287"/>
    </location>
</feature>
<dbReference type="Proteomes" id="UP000494201">
    <property type="component" value="Unassembled WGS sequence"/>
</dbReference>
<evidence type="ECO:0000256" key="1">
    <source>
        <dbReference type="ARBA" id="ARBA00001954"/>
    </source>
</evidence>
<evidence type="ECO:0000256" key="2">
    <source>
        <dbReference type="SAM" id="MobiDB-lite"/>
    </source>
</evidence>
<evidence type="ECO:0000313" key="3">
    <source>
        <dbReference type="EMBL" id="MBM2768946.1"/>
    </source>
</evidence>
<dbReference type="EMBL" id="JAFCIQ010000016">
    <property type="protein sequence ID" value="MBM2768946.1"/>
    <property type="molecule type" value="Genomic_DNA"/>
</dbReference>
<protein>
    <submittedName>
        <fullName evidence="3 4">Phytanoyl-CoA dioxygenase</fullName>
    </submittedName>
</protein>
<gene>
    <name evidence="4" type="ORF">BAN20980_05664</name>
    <name evidence="3" type="ORF">JQK92_21260</name>
</gene>
<dbReference type="InterPro" id="IPR008775">
    <property type="entry name" value="Phytyl_CoA_dOase-like"/>
</dbReference>
<evidence type="ECO:0000313" key="5">
    <source>
        <dbReference type="Proteomes" id="UP000494201"/>
    </source>
</evidence>
<sequence length="287" mass="32339">MQNATFKQQFLDKGYFTVPKVIDAAGLDILRKAADECMNDTTDPGRVTEVDGKTVRGLHGAHLRNEALATLCRHPTLLGAAKFVLGEDVYVHQFKLNIKAAFVGDVWEWHQDMTFYHREDELPEPQFLTVAVFLDDVTEFNAPLTVIPGSHVDGFKESIKHTIDTYDKQSDWLSNTTAKLRYTVDRNVLREMVRLHGMDAPKGKAGDIVVFHANLFHASGVNISPFDRRVAFISYNSVKNLPVQTRPPRPEFLAARDYSPLTPREFSDLSPNRDCPEDGRVRAEVVG</sequence>
<dbReference type="GO" id="GO:0005506">
    <property type="term" value="F:iron ion binding"/>
    <property type="evidence" value="ECO:0007669"/>
    <property type="project" value="UniProtKB-ARBA"/>
</dbReference>
<dbReference type="SUPFAM" id="SSF51197">
    <property type="entry name" value="Clavaminate synthase-like"/>
    <property type="match status" value="1"/>
</dbReference>
<reference evidence="3 6" key="2">
    <citation type="submission" date="2021-02" db="EMBL/GenBank/DDBJ databases">
        <title>Draft genome of the type strains Burkholderia anthina DSM16086.</title>
        <authorList>
            <person name="Hertel R."/>
            <person name="Meissner J."/>
            <person name="Poehlein A."/>
            <person name="Daniel R."/>
            <person name="Commichau F.M."/>
        </authorList>
    </citation>
    <scope>NUCLEOTIDE SEQUENCE [LARGE SCALE GENOMIC DNA]</scope>
    <source>
        <strain evidence="3 6">DSM 16086</strain>
    </source>
</reference>
<evidence type="ECO:0000313" key="6">
    <source>
        <dbReference type="Proteomes" id="UP000755577"/>
    </source>
</evidence>
<reference evidence="4 5" key="1">
    <citation type="submission" date="2019-09" db="EMBL/GenBank/DDBJ databases">
        <authorList>
            <person name="Depoorter E."/>
        </authorList>
    </citation>
    <scope>NUCLEOTIDE SEQUENCE [LARGE SCALE GENOMIC DNA]</scope>
    <source>
        <strain evidence="4">LMG 20980</strain>
    </source>
</reference>
<dbReference type="GO" id="GO:0016706">
    <property type="term" value="F:2-oxoglutarate-dependent dioxygenase activity"/>
    <property type="evidence" value="ECO:0007669"/>
    <property type="project" value="UniProtKB-ARBA"/>
</dbReference>
<comment type="cofactor">
    <cofactor evidence="1">
        <name>Fe(2+)</name>
        <dbReference type="ChEBI" id="CHEBI:29033"/>
    </cofactor>
</comment>
<dbReference type="Proteomes" id="UP000755577">
    <property type="component" value="Unassembled WGS sequence"/>
</dbReference>
<keyword evidence="4" id="KW-0560">Oxidoreductase</keyword>
<dbReference type="GeneID" id="56503735"/>
<keyword evidence="6" id="KW-1185">Reference proteome</keyword>
<accession>A0A6P2GII7</accession>
<feature type="compositionally biased region" description="Basic and acidic residues" evidence="2">
    <location>
        <begin position="274"/>
        <end position="287"/>
    </location>
</feature>
<dbReference type="EMBL" id="CABVLY010000028">
    <property type="protein sequence ID" value="VVU52925.1"/>
    <property type="molecule type" value="Genomic_DNA"/>
</dbReference>